<gene>
    <name evidence="2" type="ORF">FHK04_08645</name>
    <name evidence="1" type="ORF">FHK04_13785</name>
</gene>
<evidence type="ECO:0000313" key="3">
    <source>
        <dbReference type="Proteomes" id="UP000313395"/>
    </source>
</evidence>
<name>A0A5C5EAI6_9LACT</name>
<organism evidence="2 3">
    <name type="scientific">Trichococcus shcherbakoviae subsp. psychrophilus</name>
    <dbReference type="NCBI Taxonomy" id="2585775"/>
    <lineage>
        <taxon>Bacteria</taxon>
        <taxon>Bacillati</taxon>
        <taxon>Bacillota</taxon>
        <taxon>Bacilli</taxon>
        <taxon>Lactobacillales</taxon>
        <taxon>Carnobacteriaceae</taxon>
        <taxon>Trichococcus</taxon>
    </lineage>
</organism>
<keyword evidence="3" id="KW-1185">Reference proteome</keyword>
<evidence type="ECO:0000313" key="2">
    <source>
        <dbReference type="EMBL" id="TNV69546.1"/>
    </source>
</evidence>
<evidence type="ECO:0000313" key="1">
    <source>
        <dbReference type="EMBL" id="TNV67947.1"/>
    </source>
</evidence>
<dbReference type="Pfam" id="PF11392">
    <property type="entry name" value="AllH"/>
    <property type="match status" value="1"/>
</dbReference>
<comment type="caution">
    <text evidence="2">The sequence shown here is derived from an EMBL/GenBank/DDBJ whole genome shotgun (WGS) entry which is preliminary data.</text>
</comment>
<reference evidence="2 3" key="1">
    <citation type="submission" date="2019-06" db="EMBL/GenBank/DDBJ databases">
        <title>Description Trichococcus psychrophilus sp. nov., isolated from a cold spring, by genomic and phenotypic analyses.</title>
        <authorList>
            <person name="Zakharyuk A."/>
        </authorList>
    </citation>
    <scope>NUCLEOTIDE SEQUENCE [LARGE SCALE GENOMIC DNA]</scope>
    <source>
        <strain evidence="2 3">SKBG</strain>
    </source>
</reference>
<dbReference type="EMBL" id="VENO01000002">
    <property type="protein sequence ID" value="TNV69546.1"/>
    <property type="molecule type" value="Genomic_DNA"/>
</dbReference>
<proteinExistence type="predicted"/>
<dbReference type="InterPro" id="IPR021530">
    <property type="entry name" value="AllH-like"/>
</dbReference>
<dbReference type="Proteomes" id="UP000313395">
    <property type="component" value="Unassembled WGS sequence"/>
</dbReference>
<accession>A0A5C5EAI6</accession>
<protein>
    <submittedName>
        <fullName evidence="2">DUF2877 domain-containing protein</fullName>
    </submittedName>
</protein>
<sequence>MVAVFIKAAYHDERLTDTLQNKSTWRVHSLFNKSLNIQSADQENLMLIAGTESPRLPKALYLPDDMLGKLVGIVQTGQTVSISGGRLIFDGCTIVADGTPQYQSRYATERGLHQGSLRYYVALMAKIEKLNGFEFMMADLTRDSFLANTPEGNHILRLYSGDAGKRTEAISYFIGRGKGLTPSGDDLLVGALAADQLLGMLPADTEGRIRKRLSQTPKPTTTVSEHYLACALEGLYNEPIHRLLHVLRQESEEKAIEECIKQIMAIGHTSGMDMLTGLTGALLVWNRFEGGYNQWRKELSSL</sequence>
<dbReference type="AlphaFoldDB" id="A0A5C5EAI6"/>
<dbReference type="EMBL" id="VENO01000006">
    <property type="protein sequence ID" value="TNV67947.1"/>
    <property type="molecule type" value="Genomic_DNA"/>
</dbReference>